<dbReference type="EMBL" id="KN881873">
    <property type="protein sequence ID" value="KIY48003.1"/>
    <property type="molecule type" value="Genomic_DNA"/>
</dbReference>
<dbReference type="AlphaFoldDB" id="A0A0D7AB03"/>
<evidence type="ECO:0000259" key="1">
    <source>
        <dbReference type="Pfam" id="PF13976"/>
    </source>
</evidence>
<feature type="non-terminal residue" evidence="2">
    <location>
        <position position="111"/>
    </location>
</feature>
<evidence type="ECO:0000313" key="2">
    <source>
        <dbReference type="EMBL" id="KIY48003.1"/>
    </source>
</evidence>
<evidence type="ECO:0000313" key="3">
    <source>
        <dbReference type="Proteomes" id="UP000054144"/>
    </source>
</evidence>
<dbReference type="Proteomes" id="UP000054144">
    <property type="component" value="Unassembled WGS sequence"/>
</dbReference>
<proteinExistence type="predicted"/>
<accession>A0A0D7AB03</accession>
<sequence>MYRLRICTPSKETRAHPARSWDAWHLALGHMNPAAVRRLKSSGMVDGMDVDKTSESHQCTPCIQGKDHVKSFPKASKRMYKEIGDIVYTDLWGPARTRGVRGDYYFISFTD</sequence>
<dbReference type="OrthoDB" id="7691805at2759"/>
<organism evidence="2 3">
    <name type="scientific">Fistulina hepatica ATCC 64428</name>
    <dbReference type="NCBI Taxonomy" id="1128425"/>
    <lineage>
        <taxon>Eukaryota</taxon>
        <taxon>Fungi</taxon>
        <taxon>Dikarya</taxon>
        <taxon>Basidiomycota</taxon>
        <taxon>Agaricomycotina</taxon>
        <taxon>Agaricomycetes</taxon>
        <taxon>Agaricomycetidae</taxon>
        <taxon>Agaricales</taxon>
        <taxon>Fistulinaceae</taxon>
        <taxon>Fistulina</taxon>
    </lineage>
</organism>
<reference evidence="2 3" key="1">
    <citation type="journal article" date="2015" name="Fungal Genet. Biol.">
        <title>Evolution of novel wood decay mechanisms in Agaricales revealed by the genome sequences of Fistulina hepatica and Cylindrobasidium torrendii.</title>
        <authorList>
            <person name="Floudas D."/>
            <person name="Held B.W."/>
            <person name="Riley R."/>
            <person name="Nagy L.G."/>
            <person name="Koehler G."/>
            <person name="Ransdell A.S."/>
            <person name="Younus H."/>
            <person name="Chow J."/>
            <person name="Chiniquy J."/>
            <person name="Lipzen A."/>
            <person name="Tritt A."/>
            <person name="Sun H."/>
            <person name="Haridas S."/>
            <person name="LaButti K."/>
            <person name="Ohm R.A."/>
            <person name="Kues U."/>
            <person name="Blanchette R.A."/>
            <person name="Grigoriev I.V."/>
            <person name="Minto R.E."/>
            <person name="Hibbett D.S."/>
        </authorList>
    </citation>
    <scope>NUCLEOTIDE SEQUENCE [LARGE SCALE GENOMIC DNA]</scope>
    <source>
        <strain evidence="2 3">ATCC 64428</strain>
    </source>
</reference>
<gene>
    <name evidence="2" type="ORF">FISHEDRAFT_44169</name>
</gene>
<dbReference type="InterPro" id="IPR025724">
    <property type="entry name" value="GAG-pre-integrase_dom"/>
</dbReference>
<feature type="domain" description="GAG-pre-integrase" evidence="1">
    <location>
        <begin position="2"/>
        <end position="66"/>
    </location>
</feature>
<protein>
    <recommendedName>
        <fullName evidence="1">GAG-pre-integrase domain-containing protein</fullName>
    </recommendedName>
</protein>
<dbReference type="Pfam" id="PF13976">
    <property type="entry name" value="gag_pre-integrs"/>
    <property type="match status" value="1"/>
</dbReference>
<name>A0A0D7AB03_9AGAR</name>
<keyword evidence="3" id="KW-1185">Reference proteome</keyword>